<dbReference type="InterPro" id="IPR001304">
    <property type="entry name" value="C-type_lectin-like"/>
</dbReference>
<protein>
    <recommendedName>
        <fullName evidence="3">C-type lectin domain-containing protein</fullName>
    </recommendedName>
</protein>
<feature type="domain" description="C-type lectin" evidence="3">
    <location>
        <begin position="14"/>
        <end position="130"/>
    </location>
</feature>
<keyword evidence="5" id="KW-1185">Reference proteome</keyword>
<dbReference type="SUPFAM" id="SSF56436">
    <property type="entry name" value="C-type lectin-like"/>
    <property type="match status" value="2"/>
</dbReference>
<evidence type="ECO:0000313" key="4">
    <source>
        <dbReference type="Ensembl" id="ENSPNAP00000070812.1"/>
    </source>
</evidence>
<dbReference type="InterPro" id="IPR016186">
    <property type="entry name" value="C-type_lectin-like/link_sf"/>
</dbReference>
<accession>A0AAR2L836</accession>
<evidence type="ECO:0000313" key="5">
    <source>
        <dbReference type="Proteomes" id="UP001501920"/>
    </source>
</evidence>
<dbReference type="SMART" id="SM00034">
    <property type="entry name" value="CLECT"/>
    <property type="match status" value="2"/>
</dbReference>
<proteinExistence type="predicted"/>
<evidence type="ECO:0000256" key="1">
    <source>
        <dbReference type="ARBA" id="ARBA00023157"/>
    </source>
</evidence>
<feature type="chain" id="PRO_5043422922" description="C-type lectin domain-containing protein" evidence="2">
    <location>
        <begin position="19"/>
        <end position="243"/>
    </location>
</feature>
<evidence type="ECO:0000256" key="2">
    <source>
        <dbReference type="SAM" id="SignalP"/>
    </source>
</evidence>
<dbReference type="Ensembl" id="ENSPNAT00000044987.1">
    <property type="protein sequence ID" value="ENSPNAP00000070812.1"/>
    <property type="gene ID" value="ENSPNAG00000034307.1"/>
</dbReference>
<feature type="signal peptide" evidence="2">
    <location>
        <begin position="1"/>
        <end position="18"/>
    </location>
</feature>
<reference evidence="4 5" key="1">
    <citation type="submission" date="2020-10" db="EMBL/GenBank/DDBJ databases">
        <title>Pygocentrus nattereri (red-bellied piranha) genome, fPygNat1, primary haplotype.</title>
        <authorList>
            <person name="Myers G."/>
            <person name="Meyer A."/>
            <person name="Karagic N."/>
            <person name="Pippel M."/>
            <person name="Winkler S."/>
            <person name="Tracey A."/>
            <person name="Wood J."/>
            <person name="Formenti G."/>
            <person name="Howe K."/>
            <person name="Fedrigo O."/>
            <person name="Jarvis E.D."/>
        </authorList>
    </citation>
    <scope>NUCLEOTIDE SEQUENCE [LARGE SCALE GENOMIC DNA]</scope>
</reference>
<name>A0AAR2L836_PYGNA</name>
<keyword evidence="1" id="KW-1015">Disulfide bond</keyword>
<dbReference type="InterPro" id="IPR016187">
    <property type="entry name" value="CTDL_fold"/>
</dbReference>
<keyword evidence="2" id="KW-0732">Signal</keyword>
<dbReference type="PANTHER" id="PTHR45784">
    <property type="entry name" value="C-TYPE LECTIN DOMAIN FAMILY 20 MEMBER A-RELATED"/>
    <property type="match status" value="1"/>
</dbReference>
<reference evidence="4" key="3">
    <citation type="submission" date="2025-09" db="UniProtKB">
        <authorList>
            <consortium name="Ensembl"/>
        </authorList>
    </citation>
    <scope>IDENTIFICATION</scope>
</reference>
<dbReference type="Gene3D" id="3.10.100.10">
    <property type="entry name" value="Mannose-Binding Protein A, subunit A"/>
    <property type="match status" value="2"/>
</dbReference>
<feature type="domain" description="C-type lectin" evidence="3">
    <location>
        <begin position="125"/>
        <end position="242"/>
    </location>
</feature>
<dbReference type="InterPro" id="IPR018378">
    <property type="entry name" value="C-type_lectin_CS"/>
</dbReference>
<evidence type="ECO:0000259" key="3">
    <source>
        <dbReference type="PROSITE" id="PS50041"/>
    </source>
</evidence>
<organism evidence="4 5">
    <name type="scientific">Pygocentrus nattereri</name>
    <name type="common">Red-bellied piranha</name>
    <dbReference type="NCBI Taxonomy" id="42514"/>
    <lineage>
        <taxon>Eukaryota</taxon>
        <taxon>Metazoa</taxon>
        <taxon>Chordata</taxon>
        <taxon>Craniata</taxon>
        <taxon>Vertebrata</taxon>
        <taxon>Euteleostomi</taxon>
        <taxon>Actinopterygii</taxon>
        <taxon>Neopterygii</taxon>
        <taxon>Teleostei</taxon>
        <taxon>Ostariophysi</taxon>
        <taxon>Characiformes</taxon>
        <taxon>Characoidei</taxon>
        <taxon>Pygocentrus</taxon>
    </lineage>
</organism>
<sequence length="243" mass="28172">MTAHFVLLLTALTEAATCLLVRRHIYVNVSLTWSDAQKYCRDNYEDLSTIDTEDENKNFAGAQINDFCWIGLSKRENETSFSQWSDGSKAELQKFKSGEPNNPKYEHCVATNNDEWYDAYCTTSRRFFCYKWVPELIMVQEKKKWEEALEYCRNYYTDLVSLTTEGELLVAKKKSVNAQTHSVWTGLYFLDGSWLWANNDSLGSDVSLPSCPAQFLRCGARKSGADHWENRDCEEKLNFICYQ</sequence>
<dbReference type="Pfam" id="PF00059">
    <property type="entry name" value="Lectin_C"/>
    <property type="match status" value="2"/>
</dbReference>
<dbReference type="Proteomes" id="UP001501920">
    <property type="component" value="Chromosome 15"/>
</dbReference>
<dbReference type="PANTHER" id="PTHR45784:SF8">
    <property type="entry name" value="C-TYPE MANNOSE RECEPTOR 2-RELATED"/>
    <property type="match status" value="1"/>
</dbReference>
<reference evidence="4" key="2">
    <citation type="submission" date="2025-08" db="UniProtKB">
        <authorList>
            <consortium name="Ensembl"/>
        </authorList>
    </citation>
    <scope>IDENTIFICATION</scope>
</reference>
<dbReference type="GeneTree" id="ENSGT00940000163460"/>
<dbReference type="AlphaFoldDB" id="A0AAR2L836"/>
<dbReference type="CDD" id="cd00037">
    <property type="entry name" value="CLECT"/>
    <property type="match status" value="1"/>
</dbReference>
<dbReference type="PROSITE" id="PS50041">
    <property type="entry name" value="C_TYPE_LECTIN_2"/>
    <property type="match status" value="2"/>
</dbReference>
<dbReference type="PROSITE" id="PS00615">
    <property type="entry name" value="C_TYPE_LECTIN_1"/>
    <property type="match status" value="1"/>
</dbReference>